<dbReference type="Proteomes" id="UP001138540">
    <property type="component" value="Unassembled WGS sequence"/>
</dbReference>
<reference evidence="1 2" key="1">
    <citation type="submission" date="2020-08" db="EMBL/GenBank/DDBJ databases">
        <title>Exploring microbial biodiversity for novel pathways involved in the catabolism of aromatic compounds derived from lignin.</title>
        <authorList>
            <person name="Elkins J."/>
        </authorList>
    </citation>
    <scope>NUCLEOTIDE SEQUENCE [LARGE SCALE GENOMIC DNA]</scope>
    <source>
        <strain evidence="1 2">B1D3A</strain>
    </source>
</reference>
<protein>
    <recommendedName>
        <fullName evidence="3">Tox-REase-5 domain-containing protein</fullName>
    </recommendedName>
</protein>
<evidence type="ECO:0008006" key="3">
    <source>
        <dbReference type="Google" id="ProtNLM"/>
    </source>
</evidence>
<evidence type="ECO:0000313" key="2">
    <source>
        <dbReference type="Proteomes" id="UP001138540"/>
    </source>
</evidence>
<gene>
    <name evidence="1" type="ORF">HNP60_003980</name>
</gene>
<proteinExistence type="predicted"/>
<comment type="caution">
    <text evidence="1">The sequence shown here is derived from an EMBL/GenBank/DDBJ whole genome shotgun (WGS) entry which is preliminary data.</text>
</comment>
<accession>A0ABR6NL47</accession>
<dbReference type="RefSeq" id="WP_184156748.1">
    <property type="nucleotide sequence ID" value="NZ_JACHKA010000001.1"/>
</dbReference>
<sequence length="85" mass="9828">MRTMPDGSQRPVKFDGVQGEYVIDRKFRVVNRPRARAQLLRQSEALAHNRAIGTWEVPNEAERIAALKLFKEMKITNIKVRVVKP</sequence>
<dbReference type="EMBL" id="JACHKA010000001">
    <property type="protein sequence ID" value="MBB5988006.1"/>
    <property type="molecule type" value="Genomic_DNA"/>
</dbReference>
<name>A0ABR6NL47_9SPHN</name>
<organism evidence="1 2">
    <name type="scientific">Sphingobium lignivorans</name>
    <dbReference type="NCBI Taxonomy" id="2735886"/>
    <lineage>
        <taxon>Bacteria</taxon>
        <taxon>Pseudomonadati</taxon>
        <taxon>Pseudomonadota</taxon>
        <taxon>Alphaproteobacteria</taxon>
        <taxon>Sphingomonadales</taxon>
        <taxon>Sphingomonadaceae</taxon>
        <taxon>Sphingobium</taxon>
    </lineage>
</organism>
<keyword evidence="2" id="KW-1185">Reference proteome</keyword>
<evidence type="ECO:0000313" key="1">
    <source>
        <dbReference type="EMBL" id="MBB5988006.1"/>
    </source>
</evidence>